<dbReference type="GO" id="GO:0051445">
    <property type="term" value="P:regulation of meiotic cell cycle"/>
    <property type="evidence" value="ECO:0007669"/>
    <property type="project" value="TreeGrafter"/>
</dbReference>
<dbReference type="RefSeq" id="XP_020820347.1">
    <property type="nucleotide sequence ID" value="XM_020964688.1"/>
</dbReference>
<dbReference type="CTD" id="84690"/>
<dbReference type="GeneID" id="110193095"/>
<evidence type="ECO:0000313" key="3">
    <source>
        <dbReference type="RefSeq" id="XP_020820347.1"/>
    </source>
</evidence>
<reference evidence="3" key="1">
    <citation type="submission" date="2025-08" db="UniProtKB">
        <authorList>
            <consortium name="RefSeq"/>
        </authorList>
    </citation>
    <scope>IDENTIFICATION</scope>
    <source>
        <tissue evidence="3">Spleen</tissue>
    </source>
</reference>
<dbReference type="InParanoid" id="A0A6P5IDN8"/>
<dbReference type="Proteomes" id="UP000515140">
    <property type="component" value="Unplaced"/>
</dbReference>
<feature type="compositionally biased region" description="Low complexity" evidence="1">
    <location>
        <begin position="213"/>
        <end position="224"/>
    </location>
</feature>
<gene>
    <name evidence="3" type="primary">SPATA22</name>
</gene>
<feature type="compositionally biased region" description="Basic and acidic residues" evidence="1">
    <location>
        <begin position="193"/>
        <end position="209"/>
    </location>
</feature>
<feature type="compositionally biased region" description="Low complexity" evidence="1">
    <location>
        <begin position="240"/>
        <end position="254"/>
    </location>
</feature>
<name>A0A6P5IDN8_PHACI</name>
<evidence type="ECO:0000313" key="2">
    <source>
        <dbReference type="Proteomes" id="UP000515140"/>
    </source>
</evidence>
<sequence length="420" mass="46922">MKKNVPGGLARLTADPEDVSLPAWPLSAPGMMESAAFSSELNSHLGEAFPSPPVDMFPTYPVYSLFRYNCLHAVFLRWPGRALESRDGFWFPFYHQHLAQCLAHSCLPVPLFNQKKRARQPFTSSPGAASQTQDFPPLPTDFTWEMMKPGAPLLKKMMNAGQQSPTVSHLKQESGFNRDQLDVARSHNWSSWSHREESTKPWDRHEFAPQRKSSCSVASSGPSAGLATLEMNRRQWDRPQAAGAQGLGSSSSSLHVAKCSSQPGQLKRRTFGNSPEEKSIKEVPGCQLMLKEDDPSLRILPAVIESMKLWKERLPHWPLLFEVLGVLDSAVTSGAYGAKTFLLRDGKSTVPCVFYEIDRELPRLIRGHVHRCVGSYDPKRGLLQCVSVRPASAAEQRTFQEFVRTVDAKISYYTSAMSEM</sequence>
<dbReference type="InterPro" id="IPR033536">
    <property type="entry name" value="Spata22"/>
</dbReference>
<organism evidence="2 3">
    <name type="scientific">Phascolarctos cinereus</name>
    <name type="common">Koala</name>
    <dbReference type="NCBI Taxonomy" id="38626"/>
    <lineage>
        <taxon>Eukaryota</taxon>
        <taxon>Metazoa</taxon>
        <taxon>Chordata</taxon>
        <taxon>Craniata</taxon>
        <taxon>Vertebrata</taxon>
        <taxon>Euteleostomi</taxon>
        <taxon>Mammalia</taxon>
        <taxon>Metatheria</taxon>
        <taxon>Diprotodontia</taxon>
        <taxon>Phascolarctidae</taxon>
        <taxon>Phascolarctos</taxon>
    </lineage>
</organism>
<dbReference type="GO" id="GO:0000711">
    <property type="term" value="P:meiotic DNA repair synthesis"/>
    <property type="evidence" value="ECO:0007669"/>
    <property type="project" value="InterPro"/>
</dbReference>
<dbReference type="PANTHER" id="PTHR35258">
    <property type="entry name" value="SPERMATOGENESIS-ASSOCIATED PROTEIN 22"/>
    <property type="match status" value="1"/>
</dbReference>
<feature type="region of interest" description="Disordered" evidence="1">
    <location>
        <begin position="187"/>
        <end position="224"/>
    </location>
</feature>
<proteinExistence type="predicted"/>
<evidence type="ECO:0000256" key="1">
    <source>
        <dbReference type="SAM" id="MobiDB-lite"/>
    </source>
</evidence>
<keyword evidence="2" id="KW-1185">Reference proteome</keyword>
<dbReference type="GO" id="GO:0007276">
    <property type="term" value="P:gamete generation"/>
    <property type="evidence" value="ECO:0007669"/>
    <property type="project" value="InterPro"/>
</dbReference>
<feature type="region of interest" description="Disordered" evidence="1">
    <location>
        <begin position="239"/>
        <end position="280"/>
    </location>
</feature>
<dbReference type="KEGG" id="pcw:110193095"/>
<protein>
    <submittedName>
        <fullName evidence="3">Spermatogenesis-associated protein 22 isoform X1</fullName>
    </submittedName>
</protein>
<dbReference type="PANTHER" id="PTHR35258:SF1">
    <property type="entry name" value="SPERMATOGENESIS-ASSOCIATED PROTEIN 22"/>
    <property type="match status" value="1"/>
</dbReference>
<dbReference type="FunCoup" id="A0A6P5IDN8">
    <property type="interactions" value="47"/>
</dbReference>
<accession>A0A6P5IDN8</accession>
<dbReference type="GO" id="GO:0007129">
    <property type="term" value="P:homologous chromosome pairing at meiosis"/>
    <property type="evidence" value="ECO:0007669"/>
    <property type="project" value="InterPro"/>
</dbReference>
<dbReference type="AlphaFoldDB" id="A0A6P5IDN8"/>